<name>A0A8S0W7K5_CYCAE</name>
<sequence length="274" mass="30236">MVEGLNSEIFNAATSINDLYEQSGKMDLMEMGEKLEVFNHARIVAKAAIGEQLYSANCQIDEALGYADPSNPEEPLPLQLTMQRILIQWCSHLLRGFGSSAVGQALDVTYRVVRSIEEPSVSAKWRVIAAAALRQQEESCIPGVADAIMAVLCICGISTVTEEFPKVRQKVGTRLGYLEKMALKLRTAMREGITSSDMEVISLDSDTPFNPQEMKDFFSNRRPDKKELGKGILCTVGLGLQKATRKRGDHGQIQEEIFVMKLPEVALLSALQSP</sequence>
<reference evidence="1 2" key="1">
    <citation type="submission" date="2020-01" db="EMBL/GenBank/DDBJ databases">
        <authorList>
            <person name="Gupta K D."/>
        </authorList>
    </citation>
    <scope>NUCLEOTIDE SEQUENCE [LARGE SCALE GENOMIC DNA]</scope>
</reference>
<proteinExistence type="predicted"/>
<accession>A0A8S0W7K5</accession>
<evidence type="ECO:0000313" key="1">
    <source>
        <dbReference type="EMBL" id="CAA7260306.1"/>
    </source>
</evidence>
<dbReference type="OrthoDB" id="3222645at2759"/>
<organism evidence="1 2">
    <name type="scientific">Cyclocybe aegerita</name>
    <name type="common">Black poplar mushroom</name>
    <name type="synonym">Agrocybe aegerita</name>
    <dbReference type="NCBI Taxonomy" id="1973307"/>
    <lineage>
        <taxon>Eukaryota</taxon>
        <taxon>Fungi</taxon>
        <taxon>Dikarya</taxon>
        <taxon>Basidiomycota</taxon>
        <taxon>Agaricomycotina</taxon>
        <taxon>Agaricomycetes</taxon>
        <taxon>Agaricomycetidae</taxon>
        <taxon>Agaricales</taxon>
        <taxon>Agaricineae</taxon>
        <taxon>Bolbitiaceae</taxon>
        <taxon>Cyclocybe</taxon>
    </lineage>
</organism>
<protein>
    <submittedName>
        <fullName evidence="1">Uncharacterized protein</fullName>
    </submittedName>
</protein>
<evidence type="ECO:0000313" key="2">
    <source>
        <dbReference type="Proteomes" id="UP000467700"/>
    </source>
</evidence>
<dbReference type="EMBL" id="CACVBS010000029">
    <property type="protein sequence ID" value="CAA7260306.1"/>
    <property type="molecule type" value="Genomic_DNA"/>
</dbReference>
<dbReference type="Proteomes" id="UP000467700">
    <property type="component" value="Unassembled WGS sequence"/>
</dbReference>
<keyword evidence="2" id="KW-1185">Reference proteome</keyword>
<comment type="caution">
    <text evidence="1">The sequence shown here is derived from an EMBL/GenBank/DDBJ whole genome shotgun (WGS) entry which is preliminary data.</text>
</comment>
<gene>
    <name evidence="1" type="ORF">AAE3_LOCUS2652</name>
</gene>
<dbReference type="AlphaFoldDB" id="A0A8S0W7K5"/>